<keyword evidence="2" id="KW-0539">Nucleus</keyword>
<evidence type="ECO:0000313" key="5">
    <source>
        <dbReference type="Proteomes" id="UP000593562"/>
    </source>
</evidence>
<sequence length="185" mass="20461">MGDLTMKQINVDEDLHSYWLTKMKDDHHESISSESSMEEASTKSFESSSSLDLAEDATSSITSNSSQSSSNGPLYELSELMTQLPIKRAGLSKYYQGKSESFTSLDRVQSVEDLAKKESAYSYRIKMKSSKSYGGDLDAKKYHGPKATISKKISRGSFTSSSLLGKRSLLGCRPSIHVQKRTCNT</sequence>
<dbReference type="GO" id="GO:0005634">
    <property type="term" value="C:nucleus"/>
    <property type="evidence" value="ECO:0007669"/>
    <property type="project" value="UniProtKB-SubCell"/>
</dbReference>
<reference evidence="4 5" key="1">
    <citation type="journal article" date="2020" name="Nat. Commun.">
        <title>Genome of Tripterygium wilfordii and identification of cytochrome P450 involved in triptolide biosynthesis.</title>
        <authorList>
            <person name="Tu L."/>
            <person name="Su P."/>
            <person name="Zhang Z."/>
            <person name="Gao L."/>
            <person name="Wang J."/>
            <person name="Hu T."/>
            <person name="Zhou J."/>
            <person name="Zhang Y."/>
            <person name="Zhao Y."/>
            <person name="Liu Y."/>
            <person name="Song Y."/>
            <person name="Tong Y."/>
            <person name="Lu Y."/>
            <person name="Yang J."/>
            <person name="Xu C."/>
            <person name="Jia M."/>
            <person name="Peters R.J."/>
            <person name="Huang L."/>
            <person name="Gao W."/>
        </authorList>
    </citation>
    <scope>NUCLEOTIDE SEQUENCE [LARGE SCALE GENOMIC DNA]</scope>
    <source>
        <strain evidence="5">cv. XIE 37</strain>
        <tissue evidence="4">Leaf</tissue>
    </source>
</reference>
<dbReference type="OrthoDB" id="694201at2759"/>
<keyword evidence="5" id="KW-1185">Reference proteome</keyword>
<dbReference type="InterPro" id="IPR051992">
    <property type="entry name" value="OxStress_Response_Reg"/>
</dbReference>
<dbReference type="PANTHER" id="PTHR33172:SF103">
    <property type="entry name" value="PROTEIN OXIDATIVE STRESS 3"/>
    <property type="match status" value="1"/>
</dbReference>
<dbReference type="Proteomes" id="UP000593562">
    <property type="component" value="Unassembled WGS sequence"/>
</dbReference>
<gene>
    <name evidence="4" type="ORF">HS088_TW09G01075</name>
</gene>
<comment type="subcellular location">
    <subcellularLocation>
        <location evidence="1">Nucleus</location>
    </subcellularLocation>
</comment>
<protein>
    <recommendedName>
        <fullName evidence="6">Oxidative stress 3</fullName>
    </recommendedName>
</protein>
<dbReference type="PANTHER" id="PTHR33172">
    <property type="entry name" value="OS08G0516900 PROTEIN"/>
    <property type="match status" value="1"/>
</dbReference>
<evidence type="ECO:0000256" key="2">
    <source>
        <dbReference type="ARBA" id="ARBA00023242"/>
    </source>
</evidence>
<evidence type="ECO:0000256" key="3">
    <source>
        <dbReference type="SAM" id="MobiDB-lite"/>
    </source>
</evidence>
<name>A0A7J7D9J1_TRIWF</name>
<dbReference type="AlphaFoldDB" id="A0A7J7D9J1"/>
<feature type="region of interest" description="Disordered" evidence="3">
    <location>
        <begin position="28"/>
        <end position="72"/>
    </location>
</feature>
<proteinExistence type="predicted"/>
<evidence type="ECO:0000313" key="4">
    <source>
        <dbReference type="EMBL" id="KAF5743013.1"/>
    </source>
</evidence>
<dbReference type="FunCoup" id="A0A7J7D9J1">
    <property type="interactions" value="9"/>
</dbReference>
<dbReference type="EMBL" id="JAAARO010000009">
    <property type="protein sequence ID" value="KAF5743013.1"/>
    <property type="molecule type" value="Genomic_DNA"/>
</dbReference>
<dbReference type="GO" id="GO:0006950">
    <property type="term" value="P:response to stress"/>
    <property type="evidence" value="ECO:0007669"/>
    <property type="project" value="UniProtKB-ARBA"/>
</dbReference>
<comment type="caution">
    <text evidence="4">The sequence shown here is derived from an EMBL/GenBank/DDBJ whole genome shotgun (WGS) entry which is preliminary data.</text>
</comment>
<feature type="compositionally biased region" description="Low complexity" evidence="3">
    <location>
        <begin position="32"/>
        <end position="71"/>
    </location>
</feature>
<evidence type="ECO:0008006" key="6">
    <source>
        <dbReference type="Google" id="ProtNLM"/>
    </source>
</evidence>
<accession>A0A7J7D9J1</accession>
<organism evidence="4 5">
    <name type="scientific">Tripterygium wilfordii</name>
    <name type="common">Thunder God vine</name>
    <dbReference type="NCBI Taxonomy" id="458696"/>
    <lineage>
        <taxon>Eukaryota</taxon>
        <taxon>Viridiplantae</taxon>
        <taxon>Streptophyta</taxon>
        <taxon>Embryophyta</taxon>
        <taxon>Tracheophyta</taxon>
        <taxon>Spermatophyta</taxon>
        <taxon>Magnoliopsida</taxon>
        <taxon>eudicotyledons</taxon>
        <taxon>Gunneridae</taxon>
        <taxon>Pentapetalae</taxon>
        <taxon>rosids</taxon>
        <taxon>fabids</taxon>
        <taxon>Celastrales</taxon>
        <taxon>Celastraceae</taxon>
        <taxon>Tripterygium</taxon>
    </lineage>
</organism>
<dbReference type="InParanoid" id="A0A7J7D9J1"/>
<evidence type="ECO:0000256" key="1">
    <source>
        <dbReference type="ARBA" id="ARBA00004123"/>
    </source>
</evidence>